<dbReference type="Pfam" id="PF10932">
    <property type="entry name" value="DUF2783"/>
    <property type="match status" value="1"/>
</dbReference>
<dbReference type="Proteomes" id="UP000562027">
    <property type="component" value="Unassembled WGS sequence"/>
</dbReference>
<dbReference type="RefSeq" id="WP_184296185.1">
    <property type="nucleotide sequence ID" value="NZ_JACHLP010000001.1"/>
</dbReference>
<name>A0A840LA01_9BURK</name>
<evidence type="ECO:0000313" key="2">
    <source>
        <dbReference type="Proteomes" id="UP000562027"/>
    </source>
</evidence>
<keyword evidence="2" id="KW-1185">Reference proteome</keyword>
<evidence type="ECO:0000313" key="1">
    <source>
        <dbReference type="EMBL" id="MBB4842197.1"/>
    </source>
</evidence>
<dbReference type="InterPro" id="IPR021233">
    <property type="entry name" value="DUF2783"/>
</dbReference>
<evidence type="ECO:0008006" key="3">
    <source>
        <dbReference type="Google" id="ProtNLM"/>
    </source>
</evidence>
<accession>A0A840LA01</accession>
<organism evidence="1 2">
    <name type="scientific">Roseateles oligotrophus</name>
    <dbReference type="NCBI Taxonomy" id="1769250"/>
    <lineage>
        <taxon>Bacteria</taxon>
        <taxon>Pseudomonadati</taxon>
        <taxon>Pseudomonadota</taxon>
        <taxon>Betaproteobacteria</taxon>
        <taxon>Burkholderiales</taxon>
        <taxon>Sphaerotilaceae</taxon>
        <taxon>Roseateles</taxon>
    </lineage>
</organism>
<reference evidence="1 2" key="1">
    <citation type="submission" date="2020-08" db="EMBL/GenBank/DDBJ databases">
        <title>Functional genomics of gut bacteria from endangered species of beetles.</title>
        <authorList>
            <person name="Carlos-Shanley C."/>
        </authorList>
    </citation>
    <scope>NUCLEOTIDE SEQUENCE [LARGE SCALE GENOMIC DNA]</scope>
    <source>
        <strain evidence="1 2">S00239</strain>
    </source>
</reference>
<proteinExistence type="predicted"/>
<comment type="caution">
    <text evidence="1">The sequence shown here is derived from an EMBL/GenBank/DDBJ whole genome shotgun (WGS) entry which is preliminary data.</text>
</comment>
<protein>
    <recommendedName>
        <fullName evidence="3">DUF2783 domain-containing protein</fullName>
    </recommendedName>
</protein>
<sequence length="69" mass="7677">MNNKALNREPNIPDPDGFYEELINAQRDLSDEQADIFLSKLALILANHVGDRAVLREALGLARNNTLST</sequence>
<dbReference type="AlphaFoldDB" id="A0A840LA01"/>
<dbReference type="EMBL" id="JACHLP010000001">
    <property type="protein sequence ID" value="MBB4842197.1"/>
    <property type="molecule type" value="Genomic_DNA"/>
</dbReference>
<gene>
    <name evidence="1" type="ORF">HNP55_000692</name>
</gene>